<dbReference type="OrthoDB" id="1804808at2759"/>
<proteinExistence type="predicted"/>
<keyword evidence="3" id="KW-1185">Reference proteome</keyword>
<dbReference type="Gramene" id="OE9A066699T3">
    <property type="protein sequence ID" value="OE9A066699C3"/>
    <property type="gene ID" value="OE9A066699"/>
</dbReference>
<dbReference type="AlphaFoldDB" id="A0A8S0UK05"/>
<gene>
    <name evidence="2" type="ORF">OLEA9_A066699</name>
</gene>
<organism evidence="2 3">
    <name type="scientific">Olea europaea subsp. europaea</name>
    <dbReference type="NCBI Taxonomy" id="158383"/>
    <lineage>
        <taxon>Eukaryota</taxon>
        <taxon>Viridiplantae</taxon>
        <taxon>Streptophyta</taxon>
        <taxon>Embryophyta</taxon>
        <taxon>Tracheophyta</taxon>
        <taxon>Spermatophyta</taxon>
        <taxon>Magnoliopsida</taxon>
        <taxon>eudicotyledons</taxon>
        <taxon>Gunneridae</taxon>
        <taxon>Pentapetalae</taxon>
        <taxon>asterids</taxon>
        <taxon>lamiids</taxon>
        <taxon>Lamiales</taxon>
        <taxon>Oleaceae</taxon>
        <taxon>Oleeae</taxon>
        <taxon>Olea</taxon>
    </lineage>
</organism>
<comment type="caution">
    <text evidence="2">The sequence shown here is derived from an EMBL/GenBank/DDBJ whole genome shotgun (WGS) entry which is preliminary data.</text>
</comment>
<evidence type="ECO:0000313" key="2">
    <source>
        <dbReference type="EMBL" id="CAA3019203.1"/>
    </source>
</evidence>
<evidence type="ECO:0000313" key="3">
    <source>
        <dbReference type="Proteomes" id="UP000594638"/>
    </source>
</evidence>
<reference evidence="2 3" key="1">
    <citation type="submission" date="2019-12" db="EMBL/GenBank/DDBJ databases">
        <authorList>
            <person name="Alioto T."/>
            <person name="Alioto T."/>
            <person name="Gomez Garrido J."/>
        </authorList>
    </citation>
    <scope>NUCLEOTIDE SEQUENCE [LARGE SCALE GENOMIC DNA]</scope>
</reference>
<protein>
    <submittedName>
        <fullName evidence="2">DNA replication licensing factor MCM5</fullName>
    </submittedName>
</protein>
<dbReference type="EMBL" id="CACTIH010008089">
    <property type="protein sequence ID" value="CAA3019203.1"/>
    <property type="molecule type" value="Genomic_DNA"/>
</dbReference>
<accession>A0A8S0UK05</accession>
<name>A0A8S0UK05_OLEEU</name>
<sequence length="142" mass="15473">MSGWDEGEIYYSDQAQFPPGGASSGDQANGTSRHAALQKFKELIRNFQCMTQPNVYPYREALVGDPKCLPINLTDLILRLGPNPAPTSPTETYRLPTSLAEVLASLRSRVSGEAGEMEEPETGEVHILLRSDQDSVSMCSLG</sequence>
<evidence type="ECO:0000256" key="1">
    <source>
        <dbReference type="SAM" id="MobiDB-lite"/>
    </source>
</evidence>
<feature type="region of interest" description="Disordered" evidence="1">
    <location>
        <begin position="13"/>
        <end position="33"/>
    </location>
</feature>
<dbReference type="Proteomes" id="UP000594638">
    <property type="component" value="Unassembled WGS sequence"/>
</dbReference>
<feature type="non-terminal residue" evidence="2">
    <location>
        <position position="1"/>
    </location>
</feature>